<evidence type="ECO:0000256" key="3">
    <source>
        <dbReference type="ARBA" id="ARBA00022448"/>
    </source>
</evidence>
<dbReference type="InterPro" id="IPR018460">
    <property type="entry name" value="Battenin_disease_Cln3_subgr"/>
</dbReference>
<dbReference type="InterPro" id="IPR036259">
    <property type="entry name" value="MFS_trans_sf"/>
</dbReference>
<reference evidence="9" key="2">
    <citation type="submission" date="2014-07" db="EMBL/GenBank/DDBJ databases">
        <authorList>
            <person name="Hull J."/>
        </authorList>
    </citation>
    <scope>NUCLEOTIDE SEQUENCE</scope>
</reference>
<feature type="transmembrane region" description="Helical" evidence="7">
    <location>
        <begin position="332"/>
        <end position="351"/>
    </location>
</feature>
<dbReference type="GO" id="GO:0051453">
    <property type="term" value="P:regulation of intracellular pH"/>
    <property type="evidence" value="ECO:0007669"/>
    <property type="project" value="TreeGrafter"/>
</dbReference>
<evidence type="ECO:0000313" key="8">
    <source>
        <dbReference type="EMBL" id="JAG17977.1"/>
    </source>
</evidence>
<evidence type="ECO:0000256" key="4">
    <source>
        <dbReference type="ARBA" id="ARBA00022692"/>
    </source>
</evidence>
<keyword evidence="5 7" id="KW-1133">Transmembrane helix</keyword>
<keyword evidence="3" id="KW-0813">Transport</keyword>
<accession>A0A0A9XGP2</accession>
<evidence type="ECO:0000256" key="6">
    <source>
        <dbReference type="ARBA" id="ARBA00023136"/>
    </source>
</evidence>
<keyword evidence="7" id="KW-0458">Lysosome</keyword>
<dbReference type="InterPro" id="IPR003492">
    <property type="entry name" value="Battenin_disease_Cln3"/>
</dbReference>
<gene>
    <name evidence="9" type="primary">CLN3_1</name>
    <name evidence="8" type="synonym">CLN3_4</name>
    <name evidence="8" type="ORF">CM83_53639</name>
    <name evidence="9" type="ORF">CM83_53640</name>
</gene>
<proteinExistence type="inferred from homology"/>
<evidence type="ECO:0000256" key="2">
    <source>
        <dbReference type="ARBA" id="ARBA00007467"/>
    </source>
</evidence>
<feature type="transmembrane region" description="Helical" evidence="7">
    <location>
        <begin position="357"/>
        <end position="380"/>
    </location>
</feature>
<dbReference type="EMBL" id="GBHO01025626">
    <property type="protein sequence ID" value="JAG17978.1"/>
    <property type="molecule type" value="Transcribed_RNA"/>
</dbReference>
<evidence type="ECO:0000256" key="1">
    <source>
        <dbReference type="ARBA" id="ARBA00004127"/>
    </source>
</evidence>
<dbReference type="PIRSF" id="PIRSF015974">
    <property type="entry name" value="CLN3_BTN1"/>
    <property type="match status" value="1"/>
</dbReference>
<dbReference type="PANTHER" id="PTHR10981:SF0">
    <property type="entry name" value="BATTENIN"/>
    <property type="match status" value="1"/>
</dbReference>
<dbReference type="PANTHER" id="PTHR10981">
    <property type="entry name" value="BATTENIN"/>
    <property type="match status" value="1"/>
</dbReference>
<feature type="transmembrane region" description="Helical" evidence="7">
    <location>
        <begin position="30"/>
        <end position="51"/>
    </location>
</feature>
<feature type="transmembrane region" description="Helical" evidence="7">
    <location>
        <begin position="163"/>
        <end position="181"/>
    </location>
</feature>
<dbReference type="GO" id="GO:0005765">
    <property type="term" value="C:lysosomal membrane"/>
    <property type="evidence" value="ECO:0007669"/>
    <property type="project" value="UniProtKB-SubCell"/>
</dbReference>
<dbReference type="GO" id="GO:0007040">
    <property type="term" value="P:lysosome organization"/>
    <property type="evidence" value="ECO:0007669"/>
    <property type="project" value="TreeGrafter"/>
</dbReference>
<dbReference type="AlphaFoldDB" id="A0A0A9XGP2"/>
<sequence>MEPYPRNAAVASLLTSLSQVWRNYETTRNFVAFFFLGLTNNFGYVIMLSAAHDLLEIIDALSPSVANTTDFLRNCNALSTGALLLADILPCMAVKLVAPFIPLMIHLRIATVVAATVVGLACVGMAANKFLIIFGVCLVSFSQGLGETSILSYTVFFRKKNVLATWSSGTGMAGLLGSFSYSTMIQMGLSPQTTIYTMLCMPLTMAVCFWIVIERPMFIQFEHDRADLETLKVEDKRRKRELHMKRLSEGGKVDPPKSTLMENVRTIPKILITYTIWYGLVYFLEYFINQGLFELIYIPNSVLNQAAQYRWFNTLYQLGVFMSRSSMNVVHINKTYLTAFFQAVNVVIFLLEATYGYISYVPIVLVIIFWEGLLGGACYVNTYRLIASDWPPEGREFAMAVNSIGDSIMVSLAGLIALPVHDALCRAAPTYGVSPTWHNVTSSTLPPIVTTNPPP</sequence>
<feature type="transmembrane region" description="Helical" evidence="7">
    <location>
        <begin position="71"/>
        <end position="93"/>
    </location>
</feature>
<dbReference type="GO" id="GO:0012505">
    <property type="term" value="C:endomembrane system"/>
    <property type="evidence" value="ECO:0007669"/>
    <property type="project" value="UniProtKB-SubCell"/>
</dbReference>
<dbReference type="PRINTS" id="PR01315">
    <property type="entry name" value="BATTENIN"/>
</dbReference>
<organism evidence="9">
    <name type="scientific">Lygus hesperus</name>
    <name type="common">Western plant bug</name>
    <dbReference type="NCBI Taxonomy" id="30085"/>
    <lineage>
        <taxon>Eukaryota</taxon>
        <taxon>Metazoa</taxon>
        <taxon>Ecdysozoa</taxon>
        <taxon>Arthropoda</taxon>
        <taxon>Hexapoda</taxon>
        <taxon>Insecta</taxon>
        <taxon>Pterygota</taxon>
        <taxon>Neoptera</taxon>
        <taxon>Paraneoptera</taxon>
        <taxon>Hemiptera</taxon>
        <taxon>Heteroptera</taxon>
        <taxon>Panheteroptera</taxon>
        <taxon>Cimicomorpha</taxon>
        <taxon>Miridae</taxon>
        <taxon>Mirini</taxon>
        <taxon>Lygus</taxon>
    </lineage>
</organism>
<comment type="similarity">
    <text evidence="2 7">Belongs to the battenin family.</text>
</comment>
<feature type="transmembrane region" description="Helical" evidence="7">
    <location>
        <begin position="105"/>
        <end position="126"/>
    </location>
</feature>
<dbReference type="Gene3D" id="1.20.1250.20">
    <property type="entry name" value="MFS general substrate transporter like domains"/>
    <property type="match status" value="1"/>
</dbReference>
<evidence type="ECO:0000313" key="9">
    <source>
        <dbReference type="EMBL" id="JAG17978.1"/>
    </source>
</evidence>
<protein>
    <recommendedName>
        <fullName evidence="7">Battenin</fullName>
    </recommendedName>
</protein>
<feature type="transmembrane region" description="Helical" evidence="7">
    <location>
        <begin position="132"/>
        <end position="156"/>
    </location>
</feature>
<name>A0A0A9XGP2_LYGHE</name>
<dbReference type="SUPFAM" id="SSF103473">
    <property type="entry name" value="MFS general substrate transporter"/>
    <property type="match status" value="1"/>
</dbReference>
<evidence type="ECO:0000256" key="7">
    <source>
        <dbReference type="RuleBase" id="RU361113"/>
    </source>
</evidence>
<keyword evidence="4 7" id="KW-0812">Transmembrane</keyword>
<feature type="transmembrane region" description="Helical" evidence="7">
    <location>
        <begin position="193"/>
        <end position="213"/>
    </location>
</feature>
<evidence type="ECO:0000256" key="5">
    <source>
        <dbReference type="ARBA" id="ARBA00022989"/>
    </source>
</evidence>
<keyword evidence="6 7" id="KW-0472">Membrane</keyword>
<dbReference type="EMBL" id="GBHO01025627">
    <property type="protein sequence ID" value="JAG17977.1"/>
    <property type="molecule type" value="Transcribed_RNA"/>
</dbReference>
<comment type="subcellular location">
    <subcellularLocation>
        <location evidence="1">Endomembrane system</location>
        <topology evidence="1">Multi-pass membrane protein</topology>
    </subcellularLocation>
    <subcellularLocation>
        <location evidence="7">Lysosome membrane</location>
        <topology evidence="7">Multi-pass membrane protein</topology>
    </subcellularLocation>
</comment>
<reference evidence="9" key="1">
    <citation type="journal article" date="2014" name="PLoS ONE">
        <title>Transcriptome-Based Identification of ABC Transporters in the Western Tarnished Plant Bug Lygus hesperus.</title>
        <authorList>
            <person name="Hull J.J."/>
            <person name="Chaney K."/>
            <person name="Geib S.M."/>
            <person name="Fabrick J.A."/>
            <person name="Brent C.S."/>
            <person name="Walsh D."/>
            <person name="Lavine L.C."/>
        </authorList>
    </citation>
    <scope>NUCLEOTIDE SEQUENCE</scope>
</reference>
<dbReference type="Pfam" id="PF02487">
    <property type="entry name" value="CLN3"/>
    <property type="match status" value="1"/>
</dbReference>